<sequence length="366" mass="40726">MREPARLLKRQSAPRMTELLSIARQFAGSSAAVLPLGNGLINETYQVLTAAEPFVLQRINAHVFPEPEAVLANLAEIARHLDRKAPEDVELKIPRPLESEAGLFHVRDGRDRLWRALDYIPDTVSLESVGDPGEAREAGFALGHFHRLLGDLDPARLKDTLPGFHIAPAYLARYREVLANADSRLIDADCAAFIDRHQAIADNLESAKRQGLLPLRIIHGDPKLNNFLFGKGRQKVVGVVDLDTVKPGLLHYDIGDCLRSCCHRPENDAFDLGIGEAILGSYLGEAGRFFTGPDYDYLFPAIRLIPFELGIRFYTDHLEGNRYFKVEDPGQNLHRALGQFRLCASVIDQERAIRALIASLRGKTAE</sequence>
<keyword evidence="2" id="KW-0808">Transferase</keyword>
<keyword evidence="3" id="KW-1185">Reference proteome</keyword>
<dbReference type="EMBL" id="CM001475">
    <property type="protein sequence ID" value="EIC28043.1"/>
    <property type="molecule type" value="Genomic_DNA"/>
</dbReference>
<proteinExistence type="predicted"/>
<dbReference type="GO" id="GO:0016301">
    <property type="term" value="F:kinase activity"/>
    <property type="evidence" value="ECO:0007669"/>
    <property type="project" value="UniProtKB-KW"/>
</dbReference>
<name>H8GKN5_METAL</name>
<dbReference type="STRING" id="686340.Metal_0176"/>
<dbReference type="PANTHER" id="PTHR21064">
    <property type="entry name" value="AMINOGLYCOSIDE PHOSPHOTRANSFERASE DOMAIN-CONTAINING PROTEIN-RELATED"/>
    <property type="match status" value="1"/>
</dbReference>
<organism evidence="2 3">
    <name type="scientific">Methylomicrobium album BG8</name>
    <dbReference type="NCBI Taxonomy" id="686340"/>
    <lineage>
        <taxon>Bacteria</taxon>
        <taxon>Pseudomonadati</taxon>
        <taxon>Pseudomonadota</taxon>
        <taxon>Gammaproteobacteria</taxon>
        <taxon>Methylococcales</taxon>
        <taxon>Methylococcaceae</taxon>
        <taxon>Methylomicrobium</taxon>
    </lineage>
</organism>
<protein>
    <submittedName>
        <fullName evidence="2">Putative homoserine kinase type II (Protein kinase fold)</fullName>
    </submittedName>
</protein>
<dbReference type="InterPro" id="IPR002575">
    <property type="entry name" value="Aminoglycoside_PTrfase"/>
</dbReference>
<dbReference type="AlphaFoldDB" id="H8GKN5"/>
<dbReference type="SUPFAM" id="SSF56112">
    <property type="entry name" value="Protein kinase-like (PK-like)"/>
    <property type="match status" value="1"/>
</dbReference>
<evidence type="ECO:0000259" key="1">
    <source>
        <dbReference type="Pfam" id="PF01636"/>
    </source>
</evidence>
<dbReference type="InterPro" id="IPR011009">
    <property type="entry name" value="Kinase-like_dom_sf"/>
</dbReference>
<dbReference type="PANTHER" id="PTHR21064:SF5">
    <property type="entry name" value="SLR1880 PROTEIN"/>
    <property type="match status" value="1"/>
</dbReference>
<evidence type="ECO:0000313" key="2">
    <source>
        <dbReference type="EMBL" id="EIC28043.1"/>
    </source>
</evidence>
<evidence type="ECO:0000313" key="3">
    <source>
        <dbReference type="Proteomes" id="UP000005090"/>
    </source>
</evidence>
<gene>
    <name evidence="2" type="ORF">Metal_0176</name>
</gene>
<dbReference type="Proteomes" id="UP000005090">
    <property type="component" value="Chromosome"/>
</dbReference>
<dbReference type="HOGENOM" id="CLU_037718_0_0_6"/>
<feature type="domain" description="Aminoglycoside phosphotransferase" evidence="1">
    <location>
        <begin position="34"/>
        <end position="279"/>
    </location>
</feature>
<keyword evidence="2" id="KW-0418">Kinase</keyword>
<dbReference type="InterPro" id="IPR050249">
    <property type="entry name" value="Pseudomonas-type_ThrB"/>
</dbReference>
<dbReference type="eggNOG" id="COG2334">
    <property type="taxonomic scope" value="Bacteria"/>
</dbReference>
<accession>H8GKN5</accession>
<dbReference type="Pfam" id="PF01636">
    <property type="entry name" value="APH"/>
    <property type="match status" value="1"/>
</dbReference>
<dbReference type="Gene3D" id="3.90.1200.10">
    <property type="match status" value="1"/>
</dbReference>
<reference evidence="2 3" key="1">
    <citation type="journal article" date="2013" name="Genome Announc.">
        <title>Genome Sequence of the Obligate Gammaproteobacterial Methanotroph Methylomicrobium album Strain BG8.</title>
        <authorList>
            <person name="Kits K.D."/>
            <person name="Kalyuzhnaya M.G."/>
            <person name="Klotz M.G."/>
            <person name="Jetten M.S."/>
            <person name="Op den Camp H.J."/>
            <person name="Vuilleumier S."/>
            <person name="Bringel F."/>
            <person name="Dispirito A.A."/>
            <person name="Murrell J.C."/>
            <person name="Bruce D."/>
            <person name="Cheng J.F."/>
            <person name="Copeland A."/>
            <person name="Goodwin L."/>
            <person name="Hauser L."/>
            <person name="Lajus A."/>
            <person name="Land M.L."/>
            <person name="Lapidus A."/>
            <person name="Lucas S."/>
            <person name="Medigue C."/>
            <person name="Pitluck S."/>
            <person name="Woyke T."/>
            <person name="Zeytun A."/>
            <person name="Stein L.Y."/>
        </authorList>
    </citation>
    <scope>NUCLEOTIDE SEQUENCE [LARGE SCALE GENOMIC DNA]</scope>
    <source>
        <strain evidence="2 3">BG8</strain>
    </source>
</reference>